<feature type="domain" description="CAAX prenyl protease 2/Lysostaphin resistance protein A-like" evidence="3">
    <location>
        <begin position="161"/>
        <end position="248"/>
    </location>
</feature>
<evidence type="ECO:0000259" key="3">
    <source>
        <dbReference type="Pfam" id="PF02517"/>
    </source>
</evidence>
<feature type="transmembrane region" description="Helical" evidence="2">
    <location>
        <begin position="41"/>
        <end position="64"/>
    </location>
</feature>
<proteinExistence type="predicted"/>
<evidence type="ECO:0000256" key="2">
    <source>
        <dbReference type="SAM" id="Phobius"/>
    </source>
</evidence>
<accession>A0ABT1IMB8</accession>
<comment type="caution">
    <text evidence="4">The sequence shown here is derived from an EMBL/GenBank/DDBJ whole genome shotgun (WGS) entry which is preliminary data.</text>
</comment>
<feature type="transmembrane region" description="Helical" evidence="2">
    <location>
        <begin position="193"/>
        <end position="211"/>
    </location>
</feature>
<sequence length="264" mass="27791">MTGESAMAPPPPGEPTAAPAAEVPPVPATAPARDHKWGFGAFLLVFAIFVMSAVVINAVIGLAGPDSTDSVAVILVGTMVPTALATLATLVVTWVRGNGPKIDLRLSYNREDLRAGLKFGLIGLVCTTAAAAIWTRVVGEDDATSSLGRLVDNQTMPVAAAIALFLYVWLVGPLLEEIIYRGLLWGALERLQWGRWAVFALTTAIFAVSHLEPLRTSLLLVIGIPIGLARLYTGRLGASVVAHQVNNFTPALAVLLISLGVMHS</sequence>
<dbReference type="EMBL" id="JAMTCO010000018">
    <property type="protein sequence ID" value="MCP2273812.1"/>
    <property type="molecule type" value="Genomic_DNA"/>
</dbReference>
<feature type="transmembrane region" description="Helical" evidence="2">
    <location>
        <begin position="217"/>
        <end position="233"/>
    </location>
</feature>
<evidence type="ECO:0000313" key="4">
    <source>
        <dbReference type="EMBL" id="MCP2273812.1"/>
    </source>
</evidence>
<name>A0ABT1IMB8_9PSEU</name>
<gene>
    <name evidence="4" type="ORF">LV75_006343</name>
</gene>
<feature type="transmembrane region" description="Helical" evidence="2">
    <location>
        <begin position="245"/>
        <end position="263"/>
    </location>
</feature>
<feature type="transmembrane region" description="Helical" evidence="2">
    <location>
        <begin position="115"/>
        <end position="134"/>
    </location>
</feature>
<keyword evidence="5" id="KW-1185">Reference proteome</keyword>
<dbReference type="Proteomes" id="UP001205185">
    <property type="component" value="Unassembled WGS sequence"/>
</dbReference>
<organism evidence="4 5">
    <name type="scientific">Actinokineospora diospyrosa</name>
    <dbReference type="NCBI Taxonomy" id="103728"/>
    <lineage>
        <taxon>Bacteria</taxon>
        <taxon>Bacillati</taxon>
        <taxon>Actinomycetota</taxon>
        <taxon>Actinomycetes</taxon>
        <taxon>Pseudonocardiales</taxon>
        <taxon>Pseudonocardiaceae</taxon>
        <taxon>Actinokineospora</taxon>
    </lineage>
</organism>
<dbReference type="Pfam" id="PF02517">
    <property type="entry name" value="Rce1-like"/>
    <property type="match status" value="1"/>
</dbReference>
<keyword evidence="2" id="KW-1133">Transmembrane helix</keyword>
<evidence type="ECO:0000313" key="5">
    <source>
        <dbReference type="Proteomes" id="UP001205185"/>
    </source>
</evidence>
<feature type="transmembrane region" description="Helical" evidence="2">
    <location>
        <begin position="154"/>
        <end position="172"/>
    </location>
</feature>
<feature type="region of interest" description="Disordered" evidence="1">
    <location>
        <begin position="1"/>
        <end position="27"/>
    </location>
</feature>
<keyword evidence="2" id="KW-0812">Transmembrane</keyword>
<reference evidence="4 5" key="1">
    <citation type="submission" date="2022-06" db="EMBL/GenBank/DDBJ databases">
        <title>Genomic Encyclopedia of Archaeal and Bacterial Type Strains, Phase II (KMG-II): from individual species to whole genera.</title>
        <authorList>
            <person name="Goeker M."/>
        </authorList>
    </citation>
    <scope>NUCLEOTIDE SEQUENCE [LARGE SCALE GENOMIC DNA]</scope>
    <source>
        <strain evidence="4 5">DSM 44255</strain>
    </source>
</reference>
<feature type="transmembrane region" description="Helical" evidence="2">
    <location>
        <begin position="70"/>
        <end position="95"/>
    </location>
</feature>
<dbReference type="InterPro" id="IPR003675">
    <property type="entry name" value="Rce1/LyrA-like_dom"/>
</dbReference>
<evidence type="ECO:0000256" key="1">
    <source>
        <dbReference type="SAM" id="MobiDB-lite"/>
    </source>
</evidence>
<protein>
    <recommendedName>
        <fullName evidence="3">CAAX prenyl protease 2/Lysostaphin resistance protein A-like domain-containing protein</fullName>
    </recommendedName>
</protein>
<keyword evidence="2" id="KW-0472">Membrane</keyword>